<feature type="region of interest" description="Disordered" evidence="1">
    <location>
        <begin position="142"/>
        <end position="165"/>
    </location>
</feature>
<dbReference type="Gene3D" id="1.25.40.10">
    <property type="entry name" value="Tetratricopeptide repeat domain"/>
    <property type="match status" value="1"/>
</dbReference>
<sequence>MGRRLPPAAATAPNLRGFAQLAADTLKKSRVSGARSNPPPFPRPARAGSEGAYRPPIAGRLVMEGCPGRREARLPLSEVVADCVSRWFQDTLKEARSGDVAAQVLVGQMYYSGYGVPRNVQKGKAWISKASQFRSSACKISDKHPGYNASDSDSDCEVKENAKLR</sequence>
<name>A0A843W384_COLES</name>
<evidence type="ECO:0000256" key="1">
    <source>
        <dbReference type="SAM" id="MobiDB-lite"/>
    </source>
</evidence>
<protein>
    <submittedName>
        <fullName evidence="2">Uncharacterized protein</fullName>
    </submittedName>
</protein>
<feature type="region of interest" description="Disordered" evidence="1">
    <location>
        <begin position="27"/>
        <end position="53"/>
    </location>
</feature>
<reference evidence="2" key="1">
    <citation type="submission" date="2017-07" db="EMBL/GenBank/DDBJ databases">
        <title>Taro Niue Genome Assembly and Annotation.</title>
        <authorList>
            <person name="Atibalentja N."/>
            <person name="Keating K."/>
            <person name="Fields C.J."/>
        </authorList>
    </citation>
    <scope>NUCLEOTIDE SEQUENCE</scope>
    <source>
        <strain evidence="2">Niue_2</strain>
        <tissue evidence="2">Leaf</tissue>
    </source>
</reference>
<keyword evidence="3" id="KW-1185">Reference proteome</keyword>
<dbReference type="OrthoDB" id="2384430at2759"/>
<dbReference type="PANTHER" id="PTHR36792:SF5">
    <property type="entry name" value="SEL1 REPEAT PROTEIN"/>
    <property type="match status" value="1"/>
</dbReference>
<dbReference type="EMBL" id="NMUH01002733">
    <property type="protein sequence ID" value="MQM01787.1"/>
    <property type="molecule type" value="Genomic_DNA"/>
</dbReference>
<gene>
    <name evidence="2" type="ORF">Taro_034547</name>
</gene>
<proteinExistence type="predicted"/>
<evidence type="ECO:0000313" key="2">
    <source>
        <dbReference type="EMBL" id="MQM01787.1"/>
    </source>
</evidence>
<evidence type="ECO:0000313" key="3">
    <source>
        <dbReference type="Proteomes" id="UP000652761"/>
    </source>
</evidence>
<dbReference type="SMART" id="SM00671">
    <property type="entry name" value="SEL1"/>
    <property type="match status" value="1"/>
</dbReference>
<comment type="caution">
    <text evidence="2">The sequence shown here is derived from an EMBL/GenBank/DDBJ whole genome shotgun (WGS) entry which is preliminary data.</text>
</comment>
<dbReference type="Proteomes" id="UP000652761">
    <property type="component" value="Unassembled WGS sequence"/>
</dbReference>
<dbReference type="PANTHER" id="PTHR36792">
    <property type="entry name" value="EXPRESSED PROTEIN"/>
    <property type="match status" value="1"/>
</dbReference>
<feature type="compositionally biased region" description="Basic and acidic residues" evidence="1">
    <location>
        <begin position="156"/>
        <end position="165"/>
    </location>
</feature>
<dbReference type="InterPro" id="IPR006597">
    <property type="entry name" value="Sel1-like"/>
</dbReference>
<dbReference type="AlphaFoldDB" id="A0A843W384"/>
<organism evidence="2 3">
    <name type="scientific">Colocasia esculenta</name>
    <name type="common">Wild taro</name>
    <name type="synonym">Arum esculentum</name>
    <dbReference type="NCBI Taxonomy" id="4460"/>
    <lineage>
        <taxon>Eukaryota</taxon>
        <taxon>Viridiplantae</taxon>
        <taxon>Streptophyta</taxon>
        <taxon>Embryophyta</taxon>
        <taxon>Tracheophyta</taxon>
        <taxon>Spermatophyta</taxon>
        <taxon>Magnoliopsida</taxon>
        <taxon>Liliopsida</taxon>
        <taxon>Araceae</taxon>
        <taxon>Aroideae</taxon>
        <taxon>Colocasieae</taxon>
        <taxon>Colocasia</taxon>
    </lineage>
</organism>
<dbReference type="SUPFAM" id="SSF81901">
    <property type="entry name" value="HCP-like"/>
    <property type="match status" value="1"/>
</dbReference>
<dbReference type="InterPro" id="IPR011990">
    <property type="entry name" value="TPR-like_helical_dom_sf"/>
</dbReference>
<accession>A0A843W384</accession>